<evidence type="ECO:0000313" key="1">
    <source>
        <dbReference type="EMBL" id="MFB9074625.1"/>
    </source>
</evidence>
<gene>
    <name evidence="1" type="ORF">ACFFX0_26920</name>
</gene>
<name>A0ABV5G6S1_9MICC</name>
<proteinExistence type="predicted"/>
<keyword evidence="2" id="KW-1185">Reference proteome</keyword>
<organism evidence="1 2">
    <name type="scientific">Citricoccus parietis</name>
    <dbReference type="NCBI Taxonomy" id="592307"/>
    <lineage>
        <taxon>Bacteria</taxon>
        <taxon>Bacillati</taxon>
        <taxon>Actinomycetota</taxon>
        <taxon>Actinomycetes</taxon>
        <taxon>Micrococcales</taxon>
        <taxon>Micrococcaceae</taxon>
        <taxon>Citricoccus</taxon>
    </lineage>
</organism>
<dbReference type="EMBL" id="JBHMFI010000002">
    <property type="protein sequence ID" value="MFB9074625.1"/>
    <property type="molecule type" value="Genomic_DNA"/>
</dbReference>
<reference evidence="1 2" key="1">
    <citation type="submission" date="2024-09" db="EMBL/GenBank/DDBJ databases">
        <authorList>
            <person name="Sun Q."/>
            <person name="Mori K."/>
        </authorList>
    </citation>
    <scope>NUCLEOTIDE SEQUENCE [LARGE SCALE GENOMIC DNA]</scope>
    <source>
        <strain evidence="1 2">CCM 7609</strain>
    </source>
</reference>
<comment type="caution">
    <text evidence="1">The sequence shown here is derived from an EMBL/GenBank/DDBJ whole genome shotgun (WGS) entry which is preliminary data.</text>
</comment>
<evidence type="ECO:0000313" key="2">
    <source>
        <dbReference type="Proteomes" id="UP001589575"/>
    </source>
</evidence>
<accession>A0ABV5G6S1</accession>
<sequence>MKAVVSKTRRRPAWTSASISRCWAPRSTKGMDVGLGGAVSREPP</sequence>
<protein>
    <submittedName>
        <fullName evidence="1">Uncharacterized protein</fullName>
    </submittedName>
</protein>
<dbReference type="Proteomes" id="UP001589575">
    <property type="component" value="Unassembled WGS sequence"/>
</dbReference>